<name>A0AAV7RXK0_PLEWA</name>
<comment type="similarity">
    <text evidence="3">Belongs to the CFAP36 family.</text>
</comment>
<feature type="domain" description="BART" evidence="12">
    <location>
        <begin position="5"/>
        <end position="117"/>
    </location>
</feature>
<feature type="compositionally biased region" description="Basic and acidic residues" evidence="11">
    <location>
        <begin position="325"/>
        <end position="351"/>
    </location>
</feature>
<dbReference type="PANTHER" id="PTHR21532:SF0">
    <property type="entry name" value="CILIA- AND FLAGELLA-ASSOCIATED PROTEIN 36"/>
    <property type="match status" value="1"/>
</dbReference>
<keyword evidence="7" id="KW-0969">Cilium</keyword>
<accession>A0AAV7RXK0</accession>
<feature type="region of interest" description="Disordered" evidence="11">
    <location>
        <begin position="181"/>
        <end position="217"/>
    </location>
</feature>
<dbReference type="PANTHER" id="PTHR21532">
    <property type="entry name" value="PHOSPHODIESTERASE HL"/>
    <property type="match status" value="1"/>
</dbReference>
<dbReference type="InterPro" id="IPR042541">
    <property type="entry name" value="BART_sf"/>
</dbReference>
<evidence type="ECO:0000313" key="14">
    <source>
        <dbReference type="Proteomes" id="UP001066276"/>
    </source>
</evidence>
<reference evidence="13" key="1">
    <citation type="journal article" date="2022" name="bioRxiv">
        <title>Sequencing and chromosome-scale assembly of the giantPleurodeles waltlgenome.</title>
        <authorList>
            <person name="Brown T."/>
            <person name="Elewa A."/>
            <person name="Iarovenko S."/>
            <person name="Subramanian E."/>
            <person name="Araus A.J."/>
            <person name="Petzold A."/>
            <person name="Susuki M."/>
            <person name="Suzuki K.-i.T."/>
            <person name="Hayashi T."/>
            <person name="Toyoda A."/>
            <person name="Oliveira C."/>
            <person name="Osipova E."/>
            <person name="Leigh N.D."/>
            <person name="Simon A."/>
            <person name="Yun M.H."/>
        </authorList>
    </citation>
    <scope>NUCLEOTIDE SEQUENCE</scope>
    <source>
        <strain evidence="13">20211129_DDA</strain>
        <tissue evidence="13">Liver</tissue>
    </source>
</reference>
<evidence type="ECO:0000256" key="9">
    <source>
        <dbReference type="ARBA" id="ARBA00031593"/>
    </source>
</evidence>
<comment type="caution">
    <text evidence="13">The sequence shown here is derived from an EMBL/GenBank/DDBJ whole genome shotgun (WGS) entry which is preliminary data.</text>
</comment>
<dbReference type="GO" id="GO:0005930">
    <property type="term" value="C:axoneme"/>
    <property type="evidence" value="ECO:0007669"/>
    <property type="project" value="TreeGrafter"/>
</dbReference>
<evidence type="ECO:0000256" key="8">
    <source>
        <dbReference type="ARBA" id="ARBA00023273"/>
    </source>
</evidence>
<protein>
    <recommendedName>
        <fullName evidence="4">Cilia- and flagella-associated protein 36</fullName>
    </recommendedName>
    <alternativeName>
        <fullName evidence="9">Coiled-coil domain-containing protein 104</fullName>
    </alternativeName>
</protein>
<keyword evidence="6 10" id="KW-0175">Coiled coil</keyword>
<feature type="compositionally biased region" description="Basic and acidic residues" evidence="11">
    <location>
        <begin position="290"/>
        <end position="317"/>
    </location>
</feature>
<keyword evidence="8" id="KW-0966">Cell projection</keyword>
<sequence length="351" mass="40475">MAEVEEWVVESVFGFLRSPLWAAPVLDFLEQRCSVFDDEEENKLSYTEIHQEYKKLVEKLLESYLLDVGISEEQFQQALTSPFAQSHTSQTILQPVLAVEDFKLFKSVMVQKNIELQLQAIQIIQERNGVLPDCLTNGSDALTDLEQQEMELLSEAIRRSKEEYKQEQLRKTITEVCGVQLEPSESVHEESSEKSKSESKNRVSFQDSNSAQIAGDHITPAEVLRTVKPRTQVLEIPMETPSLKLKAMTNTEAAEAWLEQARREAGIFGDKASLTHVEKEQLRKRAEYLKQKRDKLMSMKKEPRNKPMKQNSDDQELKTSSSNKEMTEEEKKNLQKRRQLAEKLKEEVINK</sequence>
<dbReference type="GO" id="GO:0097546">
    <property type="term" value="C:ciliary base"/>
    <property type="evidence" value="ECO:0007669"/>
    <property type="project" value="TreeGrafter"/>
</dbReference>
<evidence type="ECO:0000256" key="6">
    <source>
        <dbReference type="ARBA" id="ARBA00023054"/>
    </source>
</evidence>
<organism evidence="13 14">
    <name type="scientific">Pleurodeles waltl</name>
    <name type="common">Iberian ribbed newt</name>
    <dbReference type="NCBI Taxonomy" id="8319"/>
    <lineage>
        <taxon>Eukaryota</taxon>
        <taxon>Metazoa</taxon>
        <taxon>Chordata</taxon>
        <taxon>Craniata</taxon>
        <taxon>Vertebrata</taxon>
        <taxon>Euteleostomi</taxon>
        <taxon>Amphibia</taxon>
        <taxon>Batrachia</taxon>
        <taxon>Caudata</taxon>
        <taxon>Salamandroidea</taxon>
        <taxon>Salamandridae</taxon>
        <taxon>Pleurodelinae</taxon>
        <taxon>Pleurodeles</taxon>
    </lineage>
</organism>
<dbReference type="InterPro" id="IPR023379">
    <property type="entry name" value="BART_dom"/>
</dbReference>
<comment type="subcellular location">
    <subcellularLocation>
        <location evidence="1">Cell projection</location>
        <location evidence="1">Cilium</location>
    </subcellularLocation>
    <subcellularLocation>
        <location evidence="2">Cytoplasm</location>
    </subcellularLocation>
</comment>
<keyword evidence="14" id="KW-1185">Reference proteome</keyword>
<gene>
    <name evidence="13" type="ORF">NDU88_008412</name>
</gene>
<evidence type="ECO:0000256" key="2">
    <source>
        <dbReference type="ARBA" id="ARBA00004496"/>
    </source>
</evidence>
<dbReference type="Gene3D" id="1.20.1520.10">
    <property type="entry name" value="ADP-ribosylation factor-like 2-binding protein, domain"/>
    <property type="match status" value="1"/>
</dbReference>
<evidence type="ECO:0000256" key="1">
    <source>
        <dbReference type="ARBA" id="ARBA00004138"/>
    </source>
</evidence>
<evidence type="ECO:0000256" key="4">
    <source>
        <dbReference type="ARBA" id="ARBA00021815"/>
    </source>
</evidence>
<proteinExistence type="inferred from homology"/>
<evidence type="ECO:0000256" key="3">
    <source>
        <dbReference type="ARBA" id="ARBA00007460"/>
    </source>
</evidence>
<dbReference type="EMBL" id="JANPWB010000009">
    <property type="protein sequence ID" value="KAJ1155683.1"/>
    <property type="molecule type" value="Genomic_DNA"/>
</dbReference>
<evidence type="ECO:0000313" key="13">
    <source>
        <dbReference type="EMBL" id="KAJ1155683.1"/>
    </source>
</evidence>
<feature type="compositionally biased region" description="Basic and acidic residues" evidence="11">
    <location>
        <begin position="185"/>
        <end position="201"/>
    </location>
</feature>
<keyword evidence="5" id="KW-0963">Cytoplasm</keyword>
<dbReference type="AlphaFoldDB" id="A0AAV7RXK0"/>
<evidence type="ECO:0000259" key="12">
    <source>
        <dbReference type="Pfam" id="PF11527"/>
    </source>
</evidence>
<evidence type="ECO:0000256" key="7">
    <source>
        <dbReference type="ARBA" id="ARBA00023069"/>
    </source>
</evidence>
<evidence type="ECO:0000256" key="11">
    <source>
        <dbReference type="SAM" id="MobiDB-lite"/>
    </source>
</evidence>
<dbReference type="Pfam" id="PF11527">
    <property type="entry name" value="ARL2_Bind_BART"/>
    <property type="match status" value="1"/>
</dbReference>
<feature type="compositionally biased region" description="Polar residues" evidence="11">
    <location>
        <begin position="202"/>
        <end position="212"/>
    </location>
</feature>
<feature type="coiled-coil region" evidence="10">
    <location>
        <begin position="143"/>
        <end position="170"/>
    </location>
</feature>
<dbReference type="Proteomes" id="UP001066276">
    <property type="component" value="Chromosome 5"/>
</dbReference>
<evidence type="ECO:0000256" key="5">
    <source>
        <dbReference type="ARBA" id="ARBA00022490"/>
    </source>
</evidence>
<dbReference type="InterPro" id="IPR038888">
    <property type="entry name" value="CFAP36"/>
</dbReference>
<feature type="region of interest" description="Disordered" evidence="11">
    <location>
        <begin position="290"/>
        <end position="351"/>
    </location>
</feature>
<evidence type="ECO:0000256" key="10">
    <source>
        <dbReference type="SAM" id="Coils"/>
    </source>
</evidence>